<dbReference type="AlphaFoldDB" id="A0A9W7SSZ2"/>
<reference evidence="2 3" key="2">
    <citation type="journal article" date="2021" name="Curr. Genet.">
        <title>Genetic response to nitrogen starvation in the aggressive Eucalyptus foliar pathogen Teratosphaeria destructans.</title>
        <authorList>
            <person name="Havenga M."/>
            <person name="Wingfield B.D."/>
            <person name="Wingfield M.J."/>
            <person name="Dreyer L.L."/>
            <person name="Roets F."/>
            <person name="Aylward J."/>
        </authorList>
    </citation>
    <scope>NUCLEOTIDE SEQUENCE [LARGE SCALE GENOMIC DNA]</scope>
    <source>
        <strain evidence="2">CMW44962</strain>
    </source>
</reference>
<feature type="region of interest" description="Disordered" evidence="1">
    <location>
        <begin position="1"/>
        <end position="70"/>
    </location>
</feature>
<comment type="caution">
    <text evidence="2">The sequence shown here is derived from an EMBL/GenBank/DDBJ whole genome shotgun (WGS) entry which is preliminary data.</text>
</comment>
<dbReference type="Proteomes" id="UP001138500">
    <property type="component" value="Unassembled WGS sequence"/>
</dbReference>
<reference evidence="2 3" key="1">
    <citation type="journal article" date="2018" name="IMA Fungus">
        <title>IMA Genome-F 10: Nine draft genome sequences of Claviceps purpurea s.lat., including C. arundinis, C. humidiphila, and C. cf. spartinae, pseudomolecules for the pitch canker pathogen Fusarium circinatum, draft genome of Davidsoniella eucalypti, Grosmannia galeiformis, Quambalaria eucalypti, and Teratosphaeria destructans.</title>
        <authorList>
            <person name="Wingfield B.D."/>
            <person name="Liu M."/>
            <person name="Nguyen H.D."/>
            <person name="Lane F.A."/>
            <person name="Morgan S.W."/>
            <person name="De Vos L."/>
            <person name="Wilken P.M."/>
            <person name="Duong T.A."/>
            <person name="Aylward J."/>
            <person name="Coetzee M.P."/>
            <person name="Dadej K."/>
            <person name="De Beer Z.W."/>
            <person name="Findlay W."/>
            <person name="Havenga M."/>
            <person name="Kolarik M."/>
            <person name="Menzies J.G."/>
            <person name="Naidoo K."/>
            <person name="Pochopski O."/>
            <person name="Shoukouhi P."/>
            <person name="Santana Q.C."/>
            <person name="Seifert K.A."/>
            <person name="Soal N."/>
            <person name="Steenkamp E.T."/>
            <person name="Tatham C.T."/>
            <person name="van der Nest M.A."/>
            <person name="Wingfield M.J."/>
        </authorList>
    </citation>
    <scope>NUCLEOTIDE SEQUENCE [LARGE SCALE GENOMIC DNA]</scope>
    <source>
        <strain evidence="2">CMW44962</strain>
    </source>
</reference>
<gene>
    <name evidence="2" type="ORF">Tdes44962_MAKER02721</name>
</gene>
<accession>A0A9W7SSZ2</accession>
<evidence type="ECO:0000256" key="1">
    <source>
        <dbReference type="SAM" id="MobiDB-lite"/>
    </source>
</evidence>
<evidence type="ECO:0000313" key="3">
    <source>
        <dbReference type="Proteomes" id="UP001138500"/>
    </source>
</evidence>
<name>A0A9W7SSZ2_9PEZI</name>
<dbReference type="OrthoDB" id="4676at2759"/>
<protein>
    <submittedName>
        <fullName evidence="2">Uncharacterized protein</fullName>
    </submittedName>
</protein>
<dbReference type="EMBL" id="RIBY02001856">
    <property type="protein sequence ID" value="KAH9827788.1"/>
    <property type="molecule type" value="Genomic_DNA"/>
</dbReference>
<feature type="compositionally biased region" description="Basic and acidic residues" evidence="1">
    <location>
        <begin position="15"/>
        <end position="31"/>
    </location>
</feature>
<sequence>MYTMPPKKGTNQPKAESKVITDSHTQLDVKNESNGTSQAGHKRKKSAADDEPQKAARRSERGVTKSQPSQHQLLNFMLSETCEDLCRPEDEITCHEDTRDIRTYSASALNPFEELLSAIILSRPISHRLGLRTISTILNAPYHFNSARAVRDAGREKHLQAVWDARTQHKDKTAEQIGLFADVVLEKFTSSDDEEGTRLNEVREVCDRDVEKEREFLRSHVKGLGETGLDIFFRRVQWLWTAGFPFVDDRTARGLGKLGLPDDGQELWKAVQEHWGELETRHLAGEDEDVRKRRAFVVVLERATGADLEGKADALVRKAAAV</sequence>
<organism evidence="2 3">
    <name type="scientific">Teratosphaeria destructans</name>
    <dbReference type="NCBI Taxonomy" id="418781"/>
    <lineage>
        <taxon>Eukaryota</taxon>
        <taxon>Fungi</taxon>
        <taxon>Dikarya</taxon>
        <taxon>Ascomycota</taxon>
        <taxon>Pezizomycotina</taxon>
        <taxon>Dothideomycetes</taxon>
        <taxon>Dothideomycetidae</taxon>
        <taxon>Mycosphaerellales</taxon>
        <taxon>Teratosphaeriaceae</taxon>
        <taxon>Teratosphaeria</taxon>
    </lineage>
</organism>
<keyword evidence="3" id="KW-1185">Reference proteome</keyword>
<evidence type="ECO:0000313" key="2">
    <source>
        <dbReference type="EMBL" id="KAH9827788.1"/>
    </source>
</evidence>
<proteinExistence type="predicted"/>
<feature type="compositionally biased region" description="Basic and acidic residues" evidence="1">
    <location>
        <begin position="46"/>
        <end position="63"/>
    </location>
</feature>